<evidence type="ECO:0000256" key="5">
    <source>
        <dbReference type="ARBA" id="ARBA00022468"/>
    </source>
</evidence>
<keyword evidence="6" id="KW-0963">Cytoplasm</keyword>
<accession>A0A5C6P5D6</accession>
<evidence type="ECO:0000313" key="15">
    <source>
        <dbReference type="EMBL" id="TWW74306.1"/>
    </source>
</evidence>
<evidence type="ECO:0000256" key="11">
    <source>
        <dbReference type="PROSITE-ProRule" id="PRU00192"/>
    </source>
</evidence>
<feature type="compositionally biased region" description="Basic and acidic residues" evidence="12">
    <location>
        <begin position="1563"/>
        <end position="1577"/>
    </location>
</feature>
<dbReference type="GO" id="GO:0005654">
    <property type="term" value="C:nucleoplasm"/>
    <property type="evidence" value="ECO:0007669"/>
    <property type="project" value="TreeGrafter"/>
</dbReference>
<dbReference type="InterPro" id="IPR036028">
    <property type="entry name" value="SH3-like_dom_sf"/>
</dbReference>
<dbReference type="SMART" id="SM00326">
    <property type="entry name" value="SH3"/>
    <property type="match status" value="1"/>
</dbReference>
<dbReference type="Gene3D" id="1.10.555.10">
    <property type="entry name" value="Rho GTPase activation protein"/>
    <property type="match status" value="1"/>
</dbReference>
<feature type="compositionally biased region" description="Polar residues" evidence="12">
    <location>
        <begin position="1617"/>
        <end position="1627"/>
    </location>
</feature>
<dbReference type="FunFam" id="1.10.555.10:FF:000002">
    <property type="entry name" value="rho GTPase-activating protein 32 isoform X1"/>
    <property type="match status" value="1"/>
</dbReference>
<proteinExistence type="inferred from homology"/>
<feature type="compositionally biased region" description="Low complexity" evidence="12">
    <location>
        <begin position="1028"/>
        <end position="1063"/>
    </location>
</feature>
<dbReference type="GO" id="GO:0005096">
    <property type="term" value="F:GTPase activator activity"/>
    <property type="evidence" value="ECO:0007669"/>
    <property type="project" value="UniProtKB-KW"/>
</dbReference>
<evidence type="ECO:0000256" key="1">
    <source>
        <dbReference type="ARBA" id="ARBA00004308"/>
    </source>
</evidence>
<evidence type="ECO:0000313" key="16">
    <source>
        <dbReference type="Proteomes" id="UP000324091"/>
    </source>
</evidence>
<feature type="region of interest" description="Disordered" evidence="12">
    <location>
        <begin position="1148"/>
        <end position="1173"/>
    </location>
</feature>
<dbReference type="SUPFAM" id="SSF64268">
    <property type="entry name" value="PX domain"/>
    <property type="match status" value="1"/>
</dbReference>
<dbReference type="InterPro" id="IPR000198">
    <property type="entry name" value="RhoGAP_dom"/>
</dbReference>
<dbReference type="SMART" id="SM00324">
    <property type="entry name" value="RhoGAP"/>
    <property type="match status" value="1"/>
</dbReference>
<dbReference type="Gene3D" id="3.30.1520.10">
    <property type="entry name" value="Phox-like domain"/>
    <property type="match status" value="1"/>
</dbReference>
<evidence type="ECO:0000256" key="4">
    <source>
        <dbReference type="ARBA" id="ARBA00022443"/>
    </source>
</evidence>
<evidence type="ECO:0000256" key="3">
    <source>
        <dbReference type="ARBA" id="ARBA00008795"/>
    </source>
</evidence>
<reference evidence="15 16" key="1">
    <citation type="submission" date="2019-04" db="EMBL/GenBank/DDBJ databases">
        <title>Chromosome genome assembly for Takifugu flavidus.</title>
        <authorList>
            <person name="Xiao S."/>
        </authorList>
    </citation>
    <scope>NUCLEOTIDE SEQUENCE [LARGE SCALE GENOMIC DNA]</scope>
    <source>
        <strain evidence="15">HTHZ2018</strain>
        <tissue evidence="15">Muscle</tissue>
    </source>
</reference>
<dbReference type="InterPro" id="IPR008936">
    <property type="entry name" value="Rho_GTPase_activation_prot"/>
</dbReference>
<name>A0A5C6P5D6_9TELE</name>
<dbReference type="CDD" id="cd11835">
    <property type="entry name" value="SH3_ARHGAP32_33"/>
    <property type="match status" value="1"/>
</dbReference>
<feature type="region of interest" description="Disordered" evidence="12">
    <location>
        <begin position="1007"/>
        <end position="1094"/>
    </location>
</feature>
<dbReference type="PROSITE" id="PS50238">
    <property type="entry name" value="RHOGAP"/>
    <property type="match status" value="1"/>
</dbReference>
<dbReference type="PANTHER" id="PTHR15729:SF13">
    <property type="entry name" value="RHO GTPASE-ACTIVATING PROTEIN 32"/>
    <property type="match status" value="1"/>
</dbReference>
<dbReference type="InterPro" id="IPR001452">
    <property type="entry name" value="SH3_domain"/>
</dbReference>
<evidence type="ECO:0000256" key="10">
    <source>
        <dbReference type="ARBA" id="ARBA00083410"/>
    </source>
</evidence>
<feature type="domain" description="Rho-GAP" evidence="14">
    <location>
        <begin position="365"/>
        <end position="583"/>
    </location>
</feature>
<feature type="compositionally biased region" description="Basic and acidic residues" evidence="12">
    <location>
        <begin position="1629"/>
        <end position="1641"/>
    </location>
</feature>
<evidence type="ECO:0000259" key="14">
    <source>
        <dbReference type="PROSITE" id="PS50238"/>
    </source>
</evidence>
<dbReference type="Pfam" id="PF00620">
    <property type="entry name" value="RhoGAP"/>
    <property type="match status" value="1"/>
</dbReference>
<dbReference type="Proteomes" id="UP000324091">
    <property type="component" value="Chromosome 14"/>
</dbReference>
<dbReference type="GO" id="GO:0015629">
    <property type="term" value="C:actin cytoskeleton"/>
    <property type="evidence" value="ECO:0007669"/>
    <property type="project" value="TreeGrafter"/>
</dbReference>
<dbReference type="PANTHER" id="PTHR15729">
    <property type="entry name" value="CDC42 GTPASE-ACTIVATING PROTEIN"/>
    <property type="match status" value="1"/>
</dbReference>
<keyword evidence="4 11" id="KW-0728">SH3 domain</keyword>
<dbReference type="CDD" id="cd04384">
    <property type="entry name" value="RhoGAP_CdGAP"/>
    <property type="match status" value="1"/>
</dbReference>
<dbReference type="GO" id="GO:0007264">
    <property type="term" value="P:small GTPase-mediated signal transduction"/>
    <property type="evidence" value="ECO:0007669"/>
    <property type="project" value="TreeGrafter"/>
</dbReference>
<dbReference type="GO" id="GO:0001650">
    <property type="term" value="C:fibrillar center"/>
    <property type="evidence" value="ECO:0007669"/>
    <property type="project" value="TreeGrafter"/>
</dbReference>
<evidence type="ECO:0000256" key="7">
    <source>
        <dbReference type="ARBA" id="ARBA00023136"/>
    </source>
</evidence>
<feature type="region of interest" description="Disordered" evidence="12">
    <location>
        <begin position="929"/>
        <end position="961"/>
    </location>
</feature>
<dbReference type="Pfam" id="PF07653">
    <property type="entry name" value="SH3_2"/>
    <property type="match status" value="1"/>
</dbReference>
<feature type="compositionally biased region" description="Acidic residues" evidence="12">
    <location>
        <begin position="751"/>
        <end position="760"/>
    </location>
</feature>
<evidence type="ECO:0000256" key="8">
    <source>
        <dbReference type="ARBA" id="ARBA00070261"/>
    </source>
</evidence>
<protein>
    <recommendedName>
        <fullName evidence="8">Rho GTPase-activating protein 32</fullName>
    </recommendedName>
    <alternativeName>
        <fullName evidence="10">Rho-type GTPase-activating protein 32</fullName>
    </alternativeName>
    <alternativeName>
        <fullName evidence="9">Rho/Cdc42/Rac GTPase-activating protein RICS</fullName>
    </alternativeName>
</protein>
<comment type="similarity">
    <text evidence="3">Belongs to the PX domain-containing GAP family.</text>
</comment>
<feature type="compositionally biased region" description="Basic and acidic residues" evidence="12">
    <location>
        <begin position="929"/>
        <end position="941"/>
    </location>
</feature>
<evidence type="ECO:0000256" key="6">
    <source>
        <dbReference type="ARBA" id="ARBA00022490"/>
    </source>
</evidence>
<keyword evidence="5" id="KW-0343">GTPase activation</keyword>
<feature type="compositionally biased region" description="Polar residues" evidence="12">
    <location>
        <begin position="1548"/>
        <end position="1560"/>
    </location>
</feature>
<feature type="domain" description="SH3" evidence="13">
    <location>
        <begin position="252"/>
        <end position="314"/>
    </location>
</feature>
<dbReference type="InterPro" id="IPR051576">
    <property type="entry name" value="PX-Rho_GAP"/>
</dbReference>
<dbReference type="GO" id="GO:0005938">
    <property type="term" value="C:cell cortex"/>
    <property type="evidence" value="ECO:0007669"/>
    <property type="project" value="TreeGrafter"/>
</dbReference>
<feature type="compositionally biased region" description="Low complexity" evidence="12">
    <location>
        <begin position="1535"/>
        <end position="1547"/>
    </location>
</feature>
<comment type="caution">
    <text evidence="15">The sequence shown here is derived from an EMBL/GenBank/DDBJ whole genome shotgun (WGS) entry which is preliminary data.</text>
</comment>
<dbReference type="SUPFAM" id="SSF48350">
    <property type="entry name" value="GTPase activation domain, GAP"/>
    <property type="match status" value="1"/>
</dbReference>
<dbReference type="GO" id="GO:0035091">
    <property type="term" value="F:phosphatidylinositol binding"/>
    <property type="evidence" value="ECO:0007669"/>
    <property type="project" value="InterPro"/>
</dbReference>
<organism evidence="15 16">
    <name type="scientific">Takifugu flavidus</name>
    <name type="common">sansaifugu</name>
    <dbReference type="NCBI Taxonomy" id="433684"/>
    <lineage>
        <taxon>Eukaryota</taxon>
        <taxon>Metazoa</taxon>
        <taxon>Chordata</taxon>
        <taxon>Craniata</taxon>
        <taxon>Vertebrata</taxon>
        <taxon>Euteleostomi</taxon>
        <taxon>Actinopterygii</taxon>
        <taxon>Neopterygii</taxon>
        <taxon>Teleostei</taxon>
        <taxon>Neoteleostei</taxon>
        <taxon>Acanthomorphata</taxon>
        <taxon>Eupercaria</taxon>
        <taxon>Tetraodontiformes</taxon>
        <taxon>Tetradontoidea</taxon>
        <taxon>Tetraodontidae</taxon>
        <taxon>Takifugu</taxon>
    </lineage>
</organism>
<evidence type="ECO:0000256" key="2">
    <source>
        <dbReference type="ARBA" id="ARBA00004496"/>
    </source>
</evidence>
<sequence>MEAGSGAAAVVGSAALGLLGTAATSSYDIVDRGLRSGRHLDDDDIVPELAHIHPRERPDWEETISAMARSAEIPELRAEPLMRSCSSSTASMKVKNVKKLSFTKGHFPKLAECAHFHYENVDFGTLQLSLGDEQCEVTRNSYESKELVYLVHIHCQGRSWIVKRSYEDFRVLDKHLHLCIYDRRFSKLPELPRLDSLTDQSESVSQMLLAYLSRFSAIADNKINCGPALTWMEVDNKGNHLLVHEESSINVPAIAAAHVIKRYIAQASDELSFEVGDIVSVIDMPPKEDTTWWRGKHGFQVGFFPSECVELINDKVPQSMTNTVPKPVSKKHGKLITFLRSFMKSRPTKQKLKQRGILRERVFGCDLGEHLLNSGHDVPQVLKSCTEFIEKHGVVDGIYRLSGIASNIQKLRHEFDSEQIPDLTKDVYIQDIHCVGSLCKLYFRELPNPLLTYQLYEKFSLCEAYVDAHTLPVYKSLQLFTLKDAVSAATDEERLIKIHDVIQQLPPPHYRTLEFLMRHLSRLAAFSYVTNMHSKNLAIVWAPNLLRSKQIESACFSGTAAFMEVRIQSVVVEFILNNVDVLFSAKLSSLIREGAGHNSLSRPKSLLISSPSTKLLSLEEAQARTQAQINSPVTEDSKYIEVGEGPAALQGKFHTVIEFPTERKRPPSKSKKSPVGSWRSFFNLGKSSAMSKRKLHRNPSEPNELKAMALAGESKVYRPRRPRSSSDALSASFNGELLDSRLHCNSYDNLDPTEDSDGDDGPICVPALISPPRSAGEDVDLSPPDIGMASLDFDPMSFQCSLPDTTYAFPADDCPAGAEGSILKKSPSSICCNTNGSDVISATFLSSLTSPLLFTEINRAVEERAQNKKVTKSFSCTEKPTQAVSPIKLAKDSPSLMGSVLLRAAEPSLSEAFQIELQSKLAAFDGMESRHLKDDNSREQTKAAGSQEQQGVLGSDSSQDVTTHLVDAAAPSTAPPPAPKNAARMLALALAESAQEIKAEENVPSAMISKPSDHAPPPIQKPKRQALSLPQHQKQPQQQAQAQLRPSAQLQSPSQPPVLSHSQTTTPVQPHAFSKASARVTPTTADHAEKPWEAIKPLQSCTEPLKYHDSCGSVPPPPPVRTIESKLAAAALSQSEASYHVLPKCPTPDHLEDAPSNHPLSPHKSSMHQPTYPYHATGESILIEPPGSGYYYQRPVSLGPQSVPHQCRPEGVPPHLSFVSKSEPQIPYVVRADNRYSTLGPRSYHHSIKSRGNPRNVYTSPGYQGYSHDRPHGYPTIRRVHSLHVPSTIRSVPIQRTEVPPDDDMFLYHRPMHQCKAYQHPSQQTSQADYHVTQLQPYFENGRVQYRYSPYSGSSPLDLSYYDIDPYGTIRVRPHHSFGREPGAVVGRPGGKATGYHYLAHHVLPLGKEHSFVTRDMPPGHGTKDASFLTWDPEESERLRMHSIRRESRARQKVKGPVLSQYDNVGLFAPADISGYETQHLRSKSDPGKTAVAATESKDGRYHPRHMASEPEVLTYMETDKYAQSSLTSDKSEGKQSSSKRCQSSHSVPVTLSHNVSYQQDGGYREAKYETTEDKQSGDSSRSKHWQQEHPSKRNTQPRYECPNFDHHQSKLKTASGYHNSDDQPSARSKPERSHSVREQQHCSQAKPELDRDYSYQKHGTKIVQSHYDNLDDYHPIPQPQAPVQKCEGSGSYPAPGFTANHSNRAYSTALGQGAFIQTDLAMQRPETEIRTE</sequence>
<gene>
    <name evidence="15" type="ORF">D4764_14G0003070</name>
</gene>
<dbReference type="SUPFAM" id="SSF50044">
    <property type="entry name" value="SH3-domain"/>
    <property type="match status" value="1"/>
</dbReference>
<dbReference type="FunFam" id="3.30.1520.10:FF:000009">
    <property type="entry name" value="rho GTPase-activating protein 32 isoform X2"/>
    <property type="match status" value="1"/>
</dbReference>
<evidence type="ECO:0000256" key="9">
    <source>
        <dbReference type="ARBA" id="ARBA00077590"/>
    </source>
</evidence>
<dbReference type="Gene3D" id="2.30.30.40">
    <property type="entry name" value="SH3 Domains"/>
    <property type="match status" value="1"/>
</dbReference>
<evidence type="ECO:0000256" key="12">
    <source>
        <dbReference type="SAM" id="MobiDB-lite"/>
    </source>
</evidence>
<dbReference type="GO" id="GO:0005794">
    <property type="term" value="C:Golgi apparatus"/>
    <property type="evidence" value="ECO:0007669"/>
    <property type="project" value="TreeGrafter"/>
</dbReference>
<feature type="region of interest" description="Disordered" evidence="12">
    <location>
        <begin position="1478"/>
        <end position="1654"/>
    </location>
</feature>
<keyword evidence="7" id="KW-0472">Membrane</keyword>
<evidence type="ECO:0000259" key="13">
    <source>
        <dbReference type="PROSITE" id="PS50002"/>
    </source>
</evidence>
<keyword evidence="16" id="KW-1185">Reference proteome</keyword>
<dbReference type="EMBL" id="RHFK02000006">
    <property type="protein sequence ID" value="TWW74306.1"/>
    <property type="molecule type" value="Genomic_DNA"/>
</dbReference>
<feature type="region of interest" description="Disordered" evidence="12">
    <location>
        <begin position="748"/>
        <end position="779"/>
    </location>
</feature>
<comment type="subcellular location">
    <subcellularLocation>
        <location evidence="2">Cytoplasm</location>
    </subcellularLocation>
    <subcellularLocation>
        <location evidence="1">Endomembrane system</location>
    </subcellularLocation>
</comment>
<feature type="compositionally biased region" description="Polar residues" evidence="12">
    <location>
        <begin position="943"/>
        <end position="961"/>
    </location>
</feature>
<dbReference type="InterPro" id="IPR036871">
    <property type="entry name" value="PX_dom_sf"/>
</dbReference>
<dbReference type="PROSITE" id="PS50002">
    <property type="entry name" value="SH3"/>
    <property type="match status" value="1"/>
</dbReference>
<feature type="region of interest" description="Disordered" evidence="12">
    <location>
        <begin position="659"/>
        <end position="679"/>
    </location>
</feature>
<dbReference type="FunFam" id="2.30.30.40:FF:000030">
    <property type="entry name" value="rho GTPase-activating protein 32 isoform X2"/>
    <property type="match status" value="1"/>
</dbReference>